<evidence type="ECO:0000256" key="11">
    <source>
        <dbReference type="ARBA" id="ARBA00022982"/>
    </source>
</evidence>
<comment type="catalytic activity">
    <reaction evidence="17 18">
        <text>a ubiquinone + NADH + 5 H(+)(in) = a ubiquinol + NAD(+) + 4 H(+)(out)</text>
        <dbReference type="Rhea" id="RHEA:29091"/>
        <dbReference type="Rhea" id="RHEA-COMP:9565"/>
        <dbReference type="Rhea" id="RHEA-COMP:9566"/>
        <dbReference type="ChEBI" id="CHEBI:15378"/>
        <dbReference type="ChEBI" id="CHEBI:16389"/>
        <dbReference type="ChEBI" id="CHEBI:17976"/>
        <dbReference type="ChEBI" id="CHEBI:57540"/>
        <dbReference type="ChEBI" id="CHEBI:57945"/>
        <dbReference type="EC" id="7.1.1.2"/>
    </reaction>
</comment>
<dbReference type="AlphaFoldDB" id="A0A8H2SGU0"/>
<evidence type="ECO:0000256" key="18">
    <source>
        <dbReference type="RuleBase" id="RU003403"/>
    </source>
</evidence>
<organism evidence="20">
    <name type="scientific">Anthaxia chinensis</name>
    <dbReference type="NCBI Taxonomy" id="2853461"/>
    <lineage>
        <taxon>Eukaryota</taxon>
        <taxon>Metazoa</taxon>
        <taxon>Ecdysozoa</taxon>
        <taxon>Arthropoda</taxon>
        <taxon>Hexapoda</taxon>
        <taxon>Insecta</taxon>
        <taxon>Pterygota</taxon>
        <taxon>Neoptera</taxon>
        <taxon>Endopterygota</taxon>
        <taxon>Coleoptera</taxon>
        <taxon>Polyphaga</taxon>
        <taxon>Elateriformia</taxon>
        <taxon>Buprestoidea</taxon>
        <taxon>Buprestidae</taxon>
        <taxon>Buprestinae</taxon>
        <taxon>Anthaxia</taxon>
    </lineage>
</organism>
<evidence type="ECO:0000256" key="10">
    <source>
        <dbReference type="ARBA" id="ARBA00022967"/>
    </source>
</evidence>
<name>A0A8H2SGU0_9COLE</name>
<dbReference type="Pfam" id="PF00361">
    <property type="entry name" value="Proton_antipo_M"/>
    <property type="match status" value="1"/>
</dbReference>
<evidence type="ECO:0000256" key="5">
    <source>
        <dbReference type="ARBA" id="ARBA00021008"/>
    </source>
</evidence>
<feature type="transmembrane region" description="Helical" evidence="18">
    <location>
        <begin position="271"/>
        <end position="291"/>
    </location>
</feature>
<evidence type="ECO:0000256" key="3">
    <source>
        <dbReference type="ARBA" id="ARBA00007012"/>
    </source>
</evidence>
<keyword evidence="16 18" id="KW-0472">Membrane</keyword>
<feature type="transmembrane region" description="Helical" evidence="18">
    <location>
        <begin position="318"/>
        <end position="340"/>
    </location>
</feature>
<dbReference type="InterPro" id="IPR050175">
    <property type="entry name" value="Complex_I_Subunit_2"/>
</dbReference>
<evidence type="ECO:0000256" key="2">
    <source>
        <dbReference type="ARBA" id="ARBA00004448"/>
    </source>
</evidence>
<keyword evidence="13 18" id="KW-0520">NAD</keyword>
<keyword evidence="10 18" id="KW-1278">Translocase</keyword>
<accession>A0A8H2SGU0</accession>
<evidence type="ECO:0000256" key="15">
    <source>
        <dbReference type="ARBA" id="ARBA00023128"/>
    </source>
</evidence>
<evidence type="ECO:0000256" key="4">
    <source>
        <dbReference type="ARBA" id="ARBA00012944"/>
    </source>
</evidence>
<keyword evidence="14 18" id="KW-0830">Ubiquinone</keyword>
<keyword evidence="6" id="KW-0813">Transport</keyword>
<comment type="function">
    <text evidence="1">Core subunit of the mitochondrial membrane respiratory chain NADH dehydrogenase (Complex I) that is believed to belong to the minimal assembly required for catalysis. Complex I functions in the transfer of electrons from NADH to the respiratory chain. The immediate electron acceptor for the enzyme is believed to be ubiquinone.</text>
</comment>
<feature type="domain" description="NADH:quinone oxidoreductase/Mrp antiporter transmembrane" evidence="19">
    <location>
        <begin position="23"/>
        <end position="286"/>
    </location>
</feature>
<evidence type="ECO:0000256" key="7">
    <source>
        <dbReference type="ARBA" id="ARBA00022660"/>
    </source>
</evidence>
<dbReference type="PANTHER" id="PTHR46552">
    <property type="entry name" value="NADH-UBIQUINONE OXIDOREDUCTASE CHAIN 2"/>
    <property type="match status" value="1"/>
</dbReference>
<dbReference type="EMBL" id="MW929326">
    <property type="protein sequence ID" value="QXE45650.1"/>
    <property type="molecule type" value="Genomic_DNA"/>
</dbReference>
<evidence type="ECO:0000259" key="19">
    <source>
        <dbReference type="Pfam" id="PF00361"/>
    </source>
</evidence>
<feature type="transmembrane region" description="Helical" evidence="18">
    <location>
        <begin position="7"/>
        <end position="27"/>
    </location>
</feature>
<keyword evidence="7 18" id="KW-0679">Respiratory chain</keyword>
<dbReference type="InterPro" id="IPR003917">
    <property type="entry name" value="NADH_UbQ_OxRdtase_chain2"/>
</dbReference>
<evidence type="ECO:0000256" key="6">
    <source>
        <dbReference type="ARBA" id="ARBA00022448"/>
    </source>
</evidence>
<protein>
    <recommendedName>
        <fullName evidence="5 18">NADH-ubiquinone oxidoreductase chain 2</fullName>
        <ecNumber evidence="4 18">7.1.1.2</ecNumber>
    </recommendedName>
</protein>
<keyword evidence="9 18" id="KW-0999">Mitochondrion inner membrane</keyword>
<reference evidence="20" key="1">
    <citation type="submission" date="2021-04" db="EMBL/GenBank/DDBJ databases">
        <title>The complete mitochondrial genome of the jewel beetle, Anthaxia chinensis (Coleoptera: Buprestidae).</title>
        <authorList>
            <person name="Chen b."/>
        </authorList>
    </citation>
    <scope>NUCLEOTIDE SEQUENCE</scope>
</reference>
<feature type="transmembrane region" description="Helical" evidence="18">
    <location>
        <begin position="240"/>
        <end position="259"/>
    </location>
</feature>
<evidence type="ECO:0000256" key="12">
    <source>
        <dbReference type="ARBA" id="ARBA00022989"/>
    </source>
</evidence>
<comment type="similarity">
    <text evidence="3 18">Belongs to the complex I subunit 2 family.</text>
</comment>
<feature type="transmembrane region" description="Helical" evidence="18">
    <location>
        <begin position="150"/>
        <end position="168"/>
    </location>
</feature>
<keyword evidence="15 18" id="KW-0496">Mitochondrion</keyword>
<evidence type="ECO:0000256" key="8">
    <source>
        <dbReference type="ARBA" id="ARBA00022692"/>
    </source>
</evidence>
<keyword evidence="8 18" id="KW-0812">Transmembrane</keyword>
<evidence type="ECO:0000256" key="9">
    <source>
        <dbReference type="ARBA" id="ARBA00022792"/>
    </source>
</evidence>
<evidence type="ECO:0000256" key="17">
    <source>
        <dbReference type="ARBA" id="ARBA00049551"/>
    </source>
</evidence>
<evidence type="ECO:0000256" key="13">
    <source>
        <dbReference type="ARBA" id="ARBA00023027"/>
    </source>
</evidence>
<dbReference type="InterPro" id="IPR001750">
    <property type="entry name" value="ND/Mrp_TM"/>
</dbReference>
<dbReference type="GO" id="GO:0005743">
    <property type="term" value="C:mitochondrial inner membrane"/>
    <property type="evidence" value="ECO:0007669"/>
    <property type="project" value="UniProtKB-SubCell"/>
</dbReference>
<feature type="transmembrane region" description="Helical" evidence="18">
    <location>
        <begin position="199"/>
        <end position="219"/>
    </location>
</feature>
<evidence type="ECO:0000256" key="14">
    <source>
        <dbReference type="ARBA" id="ARBA00023075"/>
    </source>
</evidence>
<gene>
    <name evidence="20" type="primary">ND2</name>
</gene>
<proteinExistence type="inferred from homology"/>
<dbReference type="EC" id="7.1.1.2" evidence="4 18"/>
<geneLocation type="mitochondrion" evidence="20"/>
<sequence>MMSMYKLLFYIMLISSTFITISSQTWLGMWMGLEINLLSIIPLMNNSKNLFSSEASIKYFITQALASSILLFSILMAMLENSLPHNLEMSKSLEIILNSALLTKMGAAPFHFWFPEVIEGLSWMNATIILIWQKIAPMTILMYNSKMVEFYSMIILFSMIISGIIGIDQTSLRKIMAYSSINHMGWMIAAALFSKSIWLMYFIIYSMMTLALTLMFNYLKTFYVKQLFTEMEYSSITKTTFFLNFFSLGGLPPFLGFLPKWIIIQTMVENNYISMALIMIILTLMTLFYYMRLSLNFLLFKSNKLNLKINKITQPKNFFITTLTFLSLSSLITCTFILSFL</sequence>
<keyword evidence="11 18" id="KW-0249">Electron transport</keyword>
<comment type="function">
    <text evidence="18">Core subunit of the mitochondrial membrane respiratory chain NADH dehydrogenase (Complex I) which catalyzes electron transfer from NADH through the respiratory chain, using ubiquinone as an electron acceptor. Essential for the catalytic activity and assembly of complex I.</text>
</comment>
<evidence type="ECO:0000256" key="1">
    <source>
        <dbReference type="ARBA" id="ARBA00003257"/>
    </source>
</evidence>
<keyword evidence="12 18" id="KW-1133">Transmembrane helix</keyword>
<dbReference type="GO" id="GO:0006120">
    <property type="term" value="P:mitochondrial electron transport, NADH to ubiquinone"/>
    <property type="evidence" value="ECO:0007669"/>
    <property type="project" value="InterPro"/>
</dbReference>
<evidence type="ECO:0000313" key="20">
    <source>
        <dbReference type="EMBL" id="QXE45650.1"/>
    </source>
</evidence>
<dbReference type="PANTHER" id="PTHR46552:SF1">
    <property type="entry name" value="NADH-UBIQUINONE OXIDOREDUCTASE CHAIN 2"/>
    <property type="match status" value="1"/>
</dbReference>
<dbReference type="GO" id="GO:0008137">
    <property type="term" value="F:NADH dehydrogenase (ubiquinone) activity"/>
    <property type="evidence" value="ECO:0007669"/>
    <property type="project" value="UniProtKB-EC"/>
</dbReference>
<evidence type="ECO:0000256" key="16">
    <source>
        <dbReference type="ARBA" id="ARBA00023136"/>
    </source>
</evidence>
<comment type="subcellular location">
    <subcellularLocation>
        <location evidence="2 18">Mitochondrion inner membrane</location>
        <topology evidence="2 18">Multi-pass membrane protein</topology>
    </subcellularLocation>
</comment>
<feature type="transmembrane region" description="Helical" evidence="18">
    <location>
        <begin position="60"/>
        <end position="83"/>
    </location>
</feature>
<dbReference type="PRINTS" id="PR01436">
    <property type="entry name" value="NADHDHGNASE2"/>
</dbReference>